<keyword evidence="2" id="KW-1185">Reference proteome</keyword>
<comment type="caution">
    <text evidence="1">The sequence shown here is derived from an EMBL/GenBank/DDBJ whole genome shotgun (WGS) entry which is preliminary data.</text>
</comment>
<gene>
    <name evidence="1" type="ORF">KQX54_008291</name>
</gene>
<evidence type="ECO:0000313" key="2">
    <source>
        <dbReference type="Proteomes" id="UP000826195"/>
    </source>
</evidence>
<name>A0AAV7I987_COTGL</name>
<accession>A0AAV7I987</accession>
<sequence length="266" mass="30130">MKRVLCTIKYESNETHCCLRANNLDVTREDFPSLIETEFYFTDSDDARLDDIWVDYVLSSPRGVTLKIKCIDHNISDENLECSLNLPVIEFVNSSSLEDISPVAGEEHYEVPAKKQKLKSHAQATVLTKEKLQKIILNSPNGQDLFKEYNKLGIVTDINRKRIVSLVVTHLKDHKSKVQRSLHGWEKAECAQVIVDLFPKLRNPKGGLGYVTEDEGNEENCEERKKIFEVNGKSQAPPRRVGHTPTISHRRISQTMLSASTAEPGT</sequence>
<dbReference type="EMBL" id="JAHXZJ010001864">
    <property type="protein sequence ID" value="KAH0549320.1"/>
    <property type="molecule type" value="Genomic_DNA"/>
</dbReference>
<proteinExistence type="predicted"/>
<organism evidence="1 2">
    <name type="scientific">Cotesia glomerata</name>
    <name type="common">Lepidopteran parasitic wasp</name>
    <name type="synonym">Apanteles glomeratus</name>
    <dbReference type="NCBI Taxonomy" id="32391"/>
    <lineage>
        <taxon>Eukaryota</taxon>
        <taxon>Metazoa</taxon>
        <taxon>Ecdysozoa</taxon>
        <taxon>Arthropoda</taxon>
        <taxon>Hexapoda</taxon>
        <taxon>Insecta</taxon>
        <taxon>Pterygota</taxon>
        <taxon>Neoptera</taxon>
        <taxon>Endopterygota</taxon>
        <taxon>Hymenoptera</taxon>
        <taxon>Apocrita</taxon>
        <taxon>Ichneumonoidea</taxon>
        <taxon>Braconidae</taxon>
        <taxon>Microgastrinae</taxon>
        <taxon>Cotesia</taxon>
    </lineage>
</organism>
<reference evidence="1 2" key="1">
    <citation type="journal article" date="2021" name="J. Hered.">
        <title>A chromosome-level genome assembly of the parasitoid wasp, Cotesia glomerata (Hymenoptera: Braconidae).</title>
        <authorList>
            <person name="Pinto B.J."/>
            <person name="Weis J.J."/>
            <person name="Gamble T."/>
            <person name="Ode P.J."/>
            <person name="Paul R."/>
            <person name="Zaspel J.M."/>
        </authorList>
    </citation>
    <scope>NUCLEOTIDE SEQUENCE [LARGE SCALE GENOMIC DNA]</scope>
    <source>
        <strain evidence="1">CgM1</strain>
    </source>
</reference>
<evidence type="ECO:0000313" key="1">
    <source>
        <dbReference type="EMBL" id="KAH0549320.1"/>
    </source>
</evidence>
<dbReference type="Proteomes" id="UP000826195">
    <property type="component" value="Unassembled WGS sequence"/>
</dbReference>
<dbReference type="AlphaFoldDB" id="A0AAV7I987"/>
<protein>
    <submittedName>
        <fullName evidence="1">Uncharacterized protein</fullName>
    </submittedName>
</protein>